<dbReference type="Gene3D" id="3.40.80.10">
    <property type="entry name" value="Peptidoglycan recognition protein-like"/>
    <property type="match status" value="1"/>
</dbReference>
<dbReference type="GeneID" id="300099981"/>
<feature type="compositionally biased region" description="Low complexity" evidence="2">
    <location>
        <begin position="182"/>
        <end position="258"/>
    </location>
</feature>
<organism evidence="5 6">
    <name type="scientific">Streptomyces seoulensis</name>
    <dbReference type="NCBI Taxonomy" id="73044"/>
    <lineage>
        <taxon>Bacteria</taxon>
        <taxon>Bacillati</taxon>
        <taxon>Actinomycetota</taxon>
        <taxon>Actinomycetes</taxon>
        <taxon>Kitasatosporales</taxon>
        <taxon>Streptomycetaceae</taxon>
        <taxon>Streptomyces</taxon>
    </lineage>
</organism>
<dbReference type="RefSeq" id="WP_031179218.1">
    <property type="nucleotide sequence ID" value="NZ_CP032229.1"/>
</dbReference>
<dbReference type="SMART" id="SM00644">
    <property type="entry name" value="Ami_2"/>
    <property type="match status" value="1"/>
</dbReference>
<proteinExistence type="inferred from homology"/>
<dbReference type="Proteomes" id="UP000292547">
    <property type="component" value="Chromosome"/>
</dbReference>
<evidence type="ECO:0000256" key="2">
    <source>
        <dbReference type="SAM" id="MobiDB-lite"/>
    </source>
</evidence>
<dbReference type="GO" id="GO:0008745">
    <property type="term" value="F:N-acetylmuramoyl-L-alanine amidase activity"/>
    <property type="evidence" value="ECO:0007669"/>
    <property type="project" value="InterPro"/>
</dbReference>
<dbReference type="PANTHER" id="PTHR11022">
    <property type="entry name" value="PEPTIDOGLYCAN RECOGNITION PROTEIN"/>
    <property type="match status" value="1"/>
</dbReference>
<dbReference type="InterPro" id="IPR006619">
    <property type="entry name" value="PGRP_domain_met/bac"/>
</dbReference>
<feature type="compositionally biased region" description="Pro residues" evidence="2">
    <location>
        <begin position="259"/>
        <end position="271"/>
    </location>
</feature>
<dbReference type="OrthoDB" id="514320at2"/>
<dbReference type="Gene3D" id="2.60.40.10">
    <property type="entry name" value="Immunoglobulins"/>
    <property type="match status" value="1"/>
</dbReference>
<gene>
    <name evidence="5" type="ORF">D0Z67_13710</name>
</gene>
<evidence type="ECO:0000313" key="6">
    <source>
        <dbReference type="Proteomes" id="UP000292547"/>
    </source>
</evidence>
<feature type="domain" description="N-acetylmuramoyl-L-alanine amidase" evidence="3">
    <location>
        <begin position="283"/>
        <end position="450"/>
    </location>
</feature>
<dbReference type="STRING" id="73044.GCA_000725795_00370"/>
<comment type="similarity">
    <text evidence="1">Belongs to the N-acetylmuramoyl-L-alanine amidase 2 family.</text>
</comment>
<dbReference type="SUPFAM" id="SSF55846">
    <property type="entry name" value="N-acetylmuramoyl-L-alanine amidase-like"/>
    <property type="match status" value="1"/>
</dbReference>
<dbReference type="PANTHER" id="PTHR11022:SF41">
    <property type="entry name" value="PEPTIDOGLYCAN-RECOGNITION PROTEIN LC-RELATED"/>
    <property type="match status" value="1"/>
</dbReference>
<dbReference type="EMBL" id="CP032229">
    <property type="protein sequence ID" value="QBJ91248.1"/>
    <property type="molecule type" value="Genomic_DNA"/>
</dbReference>
<reference evidence="5 6" key="1">
    <citation type="submission" date="2018-08" db="EMBL/GenBank/DDBJ databases">
        <title>The complete genome sequence of Streptomyces seoulensis, a pioneer strain for nickel superoxide dismutase discovery.</title>
        <authorList>
            <person name="Shin J."/>
            <person name="Lee J.-S."/>
            <person name="Lee E.-J."/>
            <person name="Youn H.-D."/>
        </authorList>
    </citation>
    <scope>NUCLEOTIDE SEQUENCE [LARGE SCALE GENOMIC DNA]</scope>
    <source>
        <strain evidence="5 6">KCTC 9819</strain>
    </source>
</reference>
<dbReference type="InterPro" id="IPR015510">
    <property type="entry name" value="PGRP"/>
</dbReference>
<evidence type="ECO:0000313" key="5">
    <source>
        <dbReference type="EMBL" id="QBJ91248.1"/>
    </source>
</evidence>
<keyword evidence="6" id="KW-1185">Reference proteome</keyword>
<protein>
    <submittedName>
        <fullName evidence="5">N-acetylmuramoyl-L-alanine amidase</fullName>
    </submittedName>
</protein>
<dbReference type="InterPro" id="IPR013783">
    <property type="entry name" value="Ig-like_fold"/>
</dbReference>
<evidence type="ECO:0000259" key="4">
    <source>
        <dbReference type="SMART" id="SM00701"/>
    </source>
</evidence>
<evidence type="ECO:0000259" key="3">
    <source>
        <dbReference type="SMART" id="SM00644"/>
    </source>
</evidence>
<feature type="domain" description="Peptidoglycan recognition protein family" evidence="4">
    <location>
        <begin position="268"/>
        <end position="417"/>
    </location>
</feature>
<sequence length="769" mass="78597">MRARWWGTGAVVAAAVCGTLVVQGVSGGDSGHDGKAAAAPVRDGVRSAALAVRADGTGATLARRDTKPFSMLGVSWEKPSAKLAGKVEVRSRAVGSGTWSDWLLLDSDRGAGETHAARGGTEPAWVGLSDGIEARVDGKAAAKLPAGLRLDMITAGGKRTGDEAEPAAYVVDGPDDTGEPADPGTPEPTDVTTTEPAPPEETTAEPSAGESSPEQSTEQSTEPPAESPSASESTASTGPGETASPSDSASPSASATVPTAPPSTAPRPPIVPRSGWKADESISPEAPTYIDGRIKAVMVHHTASTNDYTCAEAPSIINAVYTYDVTGLGWKDLGYNFVVDKCGTIYEGRKGGVDLPVVGAHAYGFNSQTTGIAVLGTYVDSPPPMAAMASVARLAAWKLGQYGVQPDSTVTLTTALSGQNLAGRTWEPGETMTLPAIHGHRDGYNTVCPGDAFYAALGTVRTLAAGPVTGLTLGTVTGTGTVGTTPYTNGPLTVNWSTTTPASLISSFQVLVDGKTAATVAGSATSAKLTLTAGTHKVQVRAVHQSGRTATSGERTVVADTTAPTFPTKPNLSLRTGTVDTAAVPLTLGWKAADNVALKETRLTAPLAKTYGPTVTSAALTAKSGAATAWTLRAYDTLGNSASASVTGTPVILQETSAAKSGTWTTKSSSGYLGGRSLGSSTKNASLTWTFTGRSVAWVVSRAATSGQADIYVDGTKVTTADLKSTTTAYRNALWTKTWPTSAKHTLKIVVRATTGRPAVTTDGIVYLK</sequence>
<dbReference type="Gene3D" id="2.60.120.260">
    <property type="entry name" value="Galactose-binding domain-like"/>
    <property type="match status" value="1"/>
</dbReference>
<dbReference type="GO" id="GO:0005975">
    <property type="term" value="P:carbohydrate metabolic process"/>
    <property type="evidence" value="ECO:0007669"/>
    <property type="project" value="UniProtKB-ARBA"/>
</dbReference>
<dbReference type="AlphaFoldDB" id="A0A4P6TZU4"/>
<name>A0A4P6TZU4_STRSO</name>
<dbReference type="KEGG" id="sseo:D0Z67_13710"/>
<dbReference type="GO" id="GO:0008270">
    <property type="term" value="F:zinc ion binding"/>
    <property type="evidence" value="ECO:0007669"/>
    <property type="project" value="InterPro"/>
</dbReference>
<dbReference type="GO" id="GO:0009253">
    <property type="term" value="P:peptidoglycan catabolic process"/>
    <property type="evidence" value="ECO:0007669"/>
    <property type="project" value="InterPro"/>
</dbReference>
<accession>A0A4P6TZU4</accession>
<dbReference type="InterPro" id="IPR002502">
    <property type="entry name" value="Amidase_domain"/>
</dbReference>
<dbReference type="Pfam" id="PF01510">
    <property type="entry name" value="Amidase_2"/>
    <property type="match status" value="1"/>
</dbReference>
<dbReference type="SMART" id="SM00701">
    <property type="entry name" value="PGRP"/>
    <property type="match status" value="1"/>
</dbReference>
<evidence type="ECO:0000256" key="1">
    <source>
        <dbReference type="ARBA" id="ARBA00007553"/>
    </source>
</evidence>
<feature type="region of interest" description="Disordered" evidence="2">
    <location>
        <begin position="157"/>
        <end position="284"/>
    </location>
</feature>
<dbReference type="InterPro" id="IPR036505">
    <property type="entry name" value="Amidase/PGRP_sf"/>
</dbReference>
<dbReference type="CDD" id="cd06583">
    <property type="entry name" value="PGRP"/>
    <property type="match status" value="1"/>
</dbReference>